<reference evidence="1 2" key="1">
    <citation type="submission" date="2020-02" db="EMBL/GenBank/DDBJ databases">
        <authorList>
            <person name="Ferguson B K."/>
        </authorList>
    </citation>
    <scope>NUCLEOTIDE SEQUENCE [LARGE SCALE GENOMIC DNA]</scope>
</reference>
<accession>A0A6H5I3S7</accession>
<dbReference type="EMBL" id="CADCXV010000623">
    <property type="protein sequence ID" value="CAB0031090.1"/>
    <property type="molecule type" value="Genomic_DNA"/>
</dbReference>
<dbReference type="Proteomes" id="UP000479190">
    <property type="component" value="Unassembled WGS sequence"/>
</dbReference>
<organism evidence="1 2">
    <name type="scientific">Trichogramma brassicae</name>
    <dbReference type="NCBI Taxonomy" id="86971"/>
    <lineage>
        <taxon>Eukaryota</taxon>
        <taxon>Metazoa</taxon>
        <taxon>Ecdysozoa</taxon>
        <taxon>Arthropoda</taxon>
        <taxon>Hexapoda</taxon>
        <taxon>Insecta</taxon>
        <taxon>Pterygota</taxon>
        <taxon>Neoptera</taxon>
        <taxon>Endopterygota</taxon>
        <taxon>Hymenoptera</taxon>
        <taxon>Apocrita</taxon>
        <taxon>Proctotrupomorpha</taxon>
        <taxon>Chalcidoidea</taxon>
        <taxon>Trichogrammatidae</taxon>
        <taxon>Trichogramma</taxon>
    </lineage>
</organism>
<keyword evidence="2" id="KW-1185">Reference proteome</keyword>
<name>A0A6H5I3S7_9HYME</name>
<proteinExistence type="predicted"/>
<protein>
    <submittedName>
        <fullName evidence="1">Uncharacterized protein</fullName>
    </submittedName>
</protein>
<evidence type="ECO:0000313" key="1">
    <source>
        <dbReference type="EMBL" id="CAB0031090.1"/>
    </source>
</evidence>
<gene>
    <name evidence="1" type="ORF">TBRA_LOCUS3070</name>
</gene>
<evidence type="ECO:0000313" key="2">
    <source>
        <dbReference type="Proteomes" id="UP000479190"/>
    </source>
</evidence>
<sequence length="85" mass="9459">MRLYKNRHNNALTGPIGTPIRLVGELVRCAHRTHIPMTFPNTSAGRSKIAMTSMPSAIPSIVSATGPKKREFIDFHQRSDPHKPN</sequence>
<feature type="non-terminal residue" evidence="1">
    <location>
        <position position="85"/>
    </location>
</feature>
<dbReference type="AlphaFoldDB" id="A0A6H5I3S7"/>